<keyword evidence="1" id="KW-1133">Transmembrane helix</keyword>
<feature type="transmembrane region" description="Helical" evidence="1">
    <location>
        <begin position="44"/>
        <end position="64"/>
    </location>
</feature>
<keyword evidence="1" id="KW-0472">Membrane</keyword>
<accession>A0A3S8ZVX7</accession>
<name>A0A3S8ZVX7_9NEIS</name>
<dbReference type="AlphaFoldDB" id="A0A3S8ZVX7"/>
<evidence type="ECO:0000313" key="3">
    <source>
        <dbReference type="Proteomes" id="UP000282438"/>
    </source>
</evidence>
<organism evidence="2 3">
    <name type="scientific">Iodobacter ciconiae</name>
    <dbReference type="NCBI Taxonomy" id="2496266"/>
    <lineage>
        <taxon>Bacteria</taxon>
        <taxon>Pseudomonadati</taxon>
        <taxon>Pseudomonadota</taxon>
        <taxon>Betaproteobacteria</taxon>
        <taxon>Neisseriales</taxon>
        <taxon>Chitinibacteraceae</taxon>
        <taxon>Iodobacter</taxon>
    </lineage>
</organism>
<dbReference type="RefSeq" id="WP_125975381.1">
    <property type="nucleotide sequence ID" value="NZ_CP034433.1"/>
</dbReference>
<keyword evidence="1" id="KW-0812">Transmembrane</keyword>
<proteinExistence type="predicted"/>
<evidence type="ECO:0000313" key="2">
    <source>
        <dbReference type="EMBL" id="AZN37598.1"/>
    </source>
</evidence>
<keyword evidence="3" id="KW-1185">Reference proteome</keyword>
<dbReference type="EMBL" id="CP034433">
    <property type="protein sequence ID" value="AZN37598.1"/>
    <property type="molecule type" value="Genomic_DNA"/>
</dbReference>
<sequence>MWTEQHGLEQVWIAALASMPEARLYIHLSGAGNEYLFAKSPHFLLGYILAIHVALSYACFSAAGHKKSTIRLPKP</sequence>
<protein>
    <submittedName>
        <fullName evidence="2">Uncharacterized protein</fullName>
    </submittedName>
</protein>
<evidence type="ECO:0000256" key="1">
    <source>
        <dbReference type="SAM" id="Phobius"/>
    </source>
</evidence>
<dbReference type="Proteomes" id="UP000282438">
    <property type="component" value="Chromosome"/>
</dbReference>
<dbReference type="KEGG" id="iod:EJO50_14615"/>
<gene>
    <name evidence="2" type="ORF">EJO50_14615</name>
</gene>
<reference evidence="2 3" key="1">
    <citation type="submission" date="2018-12" db="EMBL/GenBank/DDBJ databases">
        <title>Complete genome sequence of Iodobacter sp. H11R3.</title>
        <authorList>
            <person name="Bae J.-W."/>
        </authorList>
    </citation>
    <scope>NUCLEOTIDE SEQUENCE [LARGE SCALE GENOMIC DNA]</scope>
    <source>
        <strain evidence="2 3">H11R3</strain>
    </source>
</reference>